<protein>
    <submittedName>
        <fullName evidence="1">Uncharacterized protein</fullName>
    </submittedName>
</protein>
<proteinExistence type="predicted"/>
<dbReference type="AlphaFoldDB" id="A0A1G2T3L4"/>
<gene>
    <name evidence="1" type="ORF">A2758_01230</name>
</gene>
<comment type="caution">
    <text evidence="1">The sequence shown here is derived from an EMBL/GenBank/DDBJ whole genome shotgun (WGS) entry which is preliminary data.</text>
</comment>
<organism evidence="1 2">
    <name type="scientific">Candidatus Zambryskibacteria bacterium RIFCSPHIGHO2_01_FULL_49_18</name>
    <dbReference type="NCBI Taxonomy" id="1802740"/>
    <lineage>
        <taxon>Bacteria</taxon>
        <taxon>Candidatus Zambryskiibacteriota</taxon>
    </lineage>
</organism>
<evidence type="ECO:0000313" key="2">
    <source>
        <dbReference type="Proteomes" id="UP000178612"/>
    </source>
</evidence>
<evidence type="ECO:0000313" key="1">
    <source>
        <dbReference type="EMBL" id="OHA91880.1"/>
    </source>
</evidence>
<dbReference type="EMBL" id="MHVJ01000004">
    <property type="protein sequence ID" value="OHA91880.1"/>
    <property type="molecule type" value="Genomic_DNA"/>
</dbReference>
<sequence length="372" mass="42946">MIDTIVISLPMEKVRTLDLIASGVERWDMQSRTKAHEKYVKNPSLRDKASGLYFPTLTVHNRKVGPVWVRTMDIQVSTPKLLYKNNLDELIESYFERVIEALADRLLLLGVVVAPQHLREAVVRAVHYSKNFELGGGYTAQYIIRELGKINPNKHFDFARARFVNDGENLYLHTRAHEFVLYDKVADLAKDEKRAMDRDPTPYQQALFESLNRQKEILRLEVRLCQKRKMNSVFKELGFAENPTFREVFSLEKSQKVLNHYWDTMIAGQSAALFVPSPTPKDLLNQVLIARQDAKGKTAVYLAALLLFARYGNGLRELRSILAKRIDDRTWYRIAADLHGIAADLGNVRPRDWYDQMQKGLSTYQPIHIDRS</sequence>
<name>A0A1G2T3L4_9BACT</name>
<accession>A0A1G2T3L4</accession>
<dbReference type="Proteomes" id="UP000178612">
    <property type="component" value="Unassembled WGS sequence"/>
</dbReference>
<reference evidence="1 2" key="1">
    <citation type="journal article" date="2016" name="Nat. Commun.">
        <title>Thousands of microbial genomes shed light on interconnected biogeochemical processes in an aquifer system.</title>
        <authorList>
            <person name="Anantharaman K."/>
            <person name="Brown C.T."/>
            <person name="Hug L.A."/>
            <person name="Sharon I."/>
            <person name="Castelle C.J."/>
            <person name="Probst A.J."/>
            <person name="Thomas B.C."/>
            <person name="Singh A."/>
            <person name="Wilkins M.J."/>
            <person name="Karaoz U."/>
            <person name="Brodie E.L."/>
            <person name="Williams K.H."/>
            <person name="Hubbard S.S."/>
            <person name="Banfield J.F."/>
        </authorList>
    </citation>
    <scope>NUCLEOTIDE SEQUENCE [LARGE SCALE GENOMIC DNA]</scope>
</reference>